<feature type="compositionally biased region" description="Acidic residues" evidence="1">
    <location>
        <begin position="282"/>
        <end position="304"/>
    </location>
</feature>
<feature type="compositionally biased region" description="Low complexity" evidence="1">
    <location>
        <begin position="656"/>
        <end position="665"/>
    </location>
</feature>
<feature type="compositionally biased region" description="Basic and acidic residues" evidence="1">
    <location>
        <begin position="493"/>
        <end position="503"/>
    </location>
</feature>
<organism evidence="2 3">
    <name type="scientific">Microthyrium microscopicum</name>
    <dbReference type="NCBI Taxonomy" id="703497"/>
    <lineage>
        <taxon>Eukaryota</taxon>
        <taxon>Fungi</taxon>
        <taxon>Dikarya</taxon>
        <taxon>Ascomycota</taxon>
        <taxon>Pezizomycotina</taxon>
        <taxon>Dothideomycetes</taxon>
        <taxon>Dothideomycetes incertae sedis</taxon>
        <taxon>Microthyriales</taxon>
        <taxon>Microthyriaceae</taxon>
        <taxon>Microthyrium</taxon>
    </lineage>
</organism>
<proteinExistence type="predicted"/>
<evidence type="ECO:0000256" key="1">
    <source>
        <dbReference type="SAM" id="MobiDB-lite"/>
    </source>
</evidence>
<feature type="compositionally biased region" description="Basic and acidic residues" evidence="1">
    <location>
        <begin position="321"/>
        <end position="336"/>
    </location>
</feature>
<dbReference type="AlphaFoldDB" id="A0A6A6URS3"/>
<keyword evidence="3" id="KW-1185">Reference proteome</keyword>
<feature type="compositionally biased region" description="Polar residues" evidence="1">
    <location>
        <begin position="119"/>
        <end position="128"/>
    </location>
</feature>
<feature type="region of interest" description="Disordered" evidence="1">
    <location>
        <begin position="425"/>
        <end position="447"/>
    </location>
</feature>
<dbReference type="Proteomes" id="UP000799302">
    <property type="component" value="Unassembled WGS sequence"/>
</dbReference>
<protein>
    <submittedName>
        <fullName evidence="2">Uncharacterized protein</fullName>
    </submittedName>
</protein>
<feature type="compositionally biased region" description="Basic and acidic residues" evidence="1">
    <location>
        <begin position="155"/>
        <end position="165"/>
    </location>
</feature>
<feature type="compositionally biased region" description="Polar residues" evidence="1">
    <location>
        <begin position="588"/>
        <end position="599"/>
    </location>
</feature>
<name>A0A6A6URS3_9PEZI</name>
<feature type="region of interest" description="Disordered" evidence="1">
    <location>
        <begin position="1"/>
        <end position="26"/>
    </location>
</feature>
<feature type="compositionally biased region" description="Acidic residues" evidence="1">
    <location>
        <begin position="680"/>
        <end position="696"/>
    </location>
</feature>
<feature type="region of interest" description="Disordered" evidence="1">
    <location>
        <begin position="493"/>
        <end position="546"/>
    </location>
</feature>
<feature type="compositionally biased region" description="Polar residues" evidence="1">
    <location>
        <begin position="233"/>
        <end position="263"/>
    </location>
</feature>
<feature type="compositionally biased region" description="Low complexity" evidence="1">
    <location>
        <begin position="337"/>
        <end position="347"/>
    </location>
</feature>
<gene>
    <name evidence="2" type="ORF">BT63DRAFT_161700</name>
</gene>
<feature type="region of interest" description="Disordered" evidence="1">
    <location>
        <begin position="652"/>
        <end position="807"/>
    </location>
</feature>
<feature type="compositionally biased region" description="Low complexity" evidence="1">
    <location>
        <begin position="307"/>
        <end position="319"/>
    </location>
</feature>
<feature type="region of interest" description="Disordered" evidence="1">
    <location>
        <begin position="564"/>
        <end position="606"/>
    </location>
</feature>
<accession>A0A6A6URS3</accession>
<feature type="compositionally biased region" description="Acidic residues" evidence="1">
    <location>
        <begin position="530"/>
        <end position="542"/>
    </location>
</feature>
<evidence type="ECO:0000313" key="3">
    <source>
        <dbReference type="Proteomes" id="UP000799302"/>
    </source>
</evidence>
<feature type="compositionally biased region" description="Basic and acidic residues" evidence="1">
    <location>
        <begin position="103"/>
        <end position="117"/>
    </location>
</feature>
<evidence type="ECO:0000313" key="2">
    <source>
        <dbReference type="EMBL" id="KAF2673624.1"/>
    </source>
</evidence>
<feature type="compositionally biased region" description="Low complexity" evidence="1">
    <location>
        <begin position="84"/>
        <end position="94"/>
    </location>
</feature>
<feature type="region of interest" description="Disordered" evidence="1">
    <location>
        <begin position="41"/>
        <end position="374"/>
    </location>
</feature>
<feature type="compositionally biased region" description="Basic and acidic residues" evidence="1">
    <location>
        <begin position="713"/>
        <end position="726"/>
    </location>
</feature>
<feature type="compositionally biased region" description="Polar residues" evidence="1">
    <location>
        <begin position="50"/>
        <end position="66"/>
    </location>
</feature>
<reference evidence="2" key="1">
    <citation type="journal article" date="2020" name="Stud. Mycol.">
        <title>101 Dothideomycetes genomes: a test case for predicting lifestyles and emergence of pathogens.</title>
        <authorList>
            <person name="Haridas S."/>
            <person name="Albert R."/>
            <person name="Binder M."/>
            <person name="Bloem J."/>
            <person name="Labutti K."/>
            <person name="Salamov A."/>
            <person name="Andreopoulos B."/>
            <person name="Baker S."/>
            <person name="Barry K."/>
            <person name="Bills G."/>
            <person name="Bluhm B."/>
            <person name="Cannon C."/>
            <person name="Castanera R."/>
            <person name="Culley D."/>
            <person name="Daum C."/>
            <person name="Ezra D."/>
            <person name="Gonzalez J."/>
            <person name="Henrissat B."/>
            <person name="Kuo A."/>
            <person name="Liang C."/>
            <person name="Lipzen A."/>
            <person name="Lutzoni F."/>
            <person name="Magnuson J."/>
            <person name="Mondo S."/>
            <person name="Nolan M."/>
            <person name="Ohm R."/>
            <person name="Pangilinan J."/>
            <person name="Park H.-J."/>
            <person name="Ramirez L."/>
            <person name="Alfaro M."/>
            <person name="Sun H."/>
            <person name="Tritt A."/>
            <person name="Yoshinaga Y."/>
            <person name="Zwiers L.-H."/>
            <person name="Turgeon B."/>
            <person name="Goodwin S."/>
            <person name="Spatafora J."/>
            <person name="Crous P."/>
            <person name="Grigoriev I."/>
        </authorList>
    </citation>
    <scope>NUCLEOTIDE SEQUENCE</scope>
    <source>
        <strain evidence="2">CBS 115976</strain>
    </source>
</reference>
<dbReference type="EMBL" id="MU004231">
    <property type="protein sequence ID" value="KAF2673624.1"/>
    <property type="molecule type" value="Genomic_DNA"/>
</dbReference>
<sequence length="807" mass="90031">MAKGSRVASCADYDSEEGEEVADSRKQANLGVANIAAKRSGGLGKDTVMPANSPQLQPSPDGQSDSGVRIAERATAGSEVNTVSSTTSSSARKSSSGHKKGKKCTDPNCKHRTDRGRSSKTSSITSPVKPTARSPPPLMKRSPQPRQASPKRRAPRPEDRPELRPTLRPRGTSASSQQRPRSYYAGMQYPIPPGQQVPPQYARGGPYPMSGGQMVVNRANHPGRPPMPHLVTDMNNHTLEMSARRQNPSTAYHTPVVIQSQKPHTILSARRPPKSSAKFADPFDDDEDEDEEEEEETESEEEEDPRAAFLQAAHAAKLQAKAREQHMRQQAERQFVERQAQAQAQAASKDNRRALQAAQQAKAEAERMAMPPPPRPATVVNGYNMRRPPSNATPIVTYGQSPRMSGALAPLDDFAAMRQALPHGSRPLPTPTGAMKAPSYPQDNASPRVNFAADQAMRNARRNSLYGDETTIALELREQRLIAEQQAFDREKQEFARRQRRESQVVNGYNPDAIRAQLRNPIQTQKAYYDDDEDEDDSDEIDDPRLNEAERYIKRNTKSTGASLKAGILRKSNPDEETATVRSRRSHTGSSATRRQQSIIDPVDEKYQGDGFKMRIDIKQDYEIEHGGNKVKLQPNADGTIDLYIAGKRETQYHTSKASSSSGSKQLPNRQIARRTRYIEEEESEEEEEDFDSEEERELRSERRSIRGGGARRRAETYSVRDDGRRRRDPLRAPSVDSRARRGQAQSRRPATPEQSRYPGPPLYGVPDDEYPRTPRSPQSQMYGRFDSQSPRSYGGSGQHEYQSFGA</sequence>
<feature type="compositionally biased region" description="Polar residues" evidence="1">
    <location>
        <begin position="776"/>
        <end position="792"/>
    </location>
</feature>